<proteinExistence type="predicted"/>
<keyword evidence="4" id="KW-1185">Reference proteome</keyword>
<dbReference type="EC" id="5.2.1.8" evidence="3"/>
<dbReference type="RefSeq" id="WP_210657902.1">
    <property type="nucleotide sequence ID" value="NZ_JAGKQQ010000001.1"/>
</dbReference>
<dbReference type="Pfam" id="PF00160">
    <property type="entry name" value="Pro_isomerase"/>
    <property type="match status" value="1"/>
</dbReference>
<evidence type="ECO:0000313" key="3">
    <source>
        <dbReference type="EMBL" id="MBP3958167.1"/>
    </source>
</evidence>
<dbReference type="InterPro" id="IPR029000">
    <property type="entry name" value="Cyclophilin-like_dom_sf"/>
</dbReference>
<dbReference type="InterPro" id="IPR013783">
    <property type="entry name" value="Ig-like_fold"/>
</dbReference>
<dbReference type="SUPFAM" id="SSF50891">
    <property type="entry name" value="Cyclophilin-like"/>
    <property type="match status" value="1"/>
</dbReference>
<dbReference type="Pfam" id="PF19077">
    <property type="entry name" value="Big_13"/>
    <property type="match status" value="2"/>
</dbReference>
<dbReference type="InterPro" id="IPR044016">
    <property type="entry name" value="Big_13"/>
</dbReference>
<dbReference type="EMBL" id="JAGKQQ010000001">
    <property type="protein sequence ID" value="MBP3958167.1"/>
    <property type="molecule type" value="Genomic_DNA"/>
</dbReference>
<protein>
    <submittedName>
        <fullName evidence="3">Peptidylprolyl isomerase</fullName>
        <ecNumber evidence="3">5.2.1.8</ecNumber>
    </submittedName>
</protein>
<dbReference type="Proteomes" id="UP000676565">
    <property type="component" value="Unassembled WGS sequence"/>
</dbReference>
<gene>
    <name evidence="3" type="ORF">J8F10_23200</name>
</gene>
<sequence length="788" mass="80377">MSSRRSTPPNPRQFVPRVEGLEDRTVPAGNVRVTVFDGTLYVAGDDQGNKIWIAGAGSDRATIRALDATTTINGQAGPISVGGIRHDLYVRLYGGDDQLLVTGMRNRGTLDVDTGDGNDILGVSDAGQRGATILHTGAGNDNVILNGSIFRKYLFLDTGAGDDSVTASRIGVINFGMLNPSGNDFFDNQNSTITRPVTVGTVTNGPAPAPDTTAPTATVTTTASARTNTNPIALTVSFDEDVTGFDAADLIVTNGTVASVTAQDARTYSVQVTPAGQGPITVTVDANGASDAAGNGNLASNTVVLTFDDVAPAITINTLSTNDTTPTLTGTVDDPTAIVRITVNNRTYTATVTGTTWSATVTDALADNTYPVAATATDTAGNIGTAASPTGLVLDATAPAAVSTFDLAAASDSGTVGDLRTDASTVTLTGTAPAGTIVRLYRIASGVSGIGTQIGEVTAAGNGTYSFTNVALNVGPNSLAVRAVDSFGNTSTALAQTFTRNTAPTVTSPIAPQTVGVGAPDLMFDLTTRFADAERVVRMTTTYPTGQTGAIDINLFASAAPATVANFLSYNYDGTVFHRLEPNFVLQGGGFTFNDSGTTTATAFPPITTSPPVVNEPNVSNTRGTIAMAKLGSDPNSATNQFFFNLGDNSGNLDAQNSGFTVFGQVMHGGQQVVDAIAGLSVFRSLNSPGAGAEASPFPIRSGADTTNFPANVNATDIAIVTTVRELAAVDRMGFVPTSSAPGVATASVNPMGQLTIHAVASGTTTITVTATDLDGSATQIQFTVTVP</sequence>
<dbReference type="Gene3D" id="2.60.40.1080">
    <property type="match status" value="1"/>
</dbReference>
<organism evidence="3 4">
    <name type="scientific">Gemmata palustris</name>
    <dbReference type="NCBI Taxonomy" id="2822762"/>
    <lineage>
        <taxon>Bacteria</taxon>
        <taxon>Pseudomonadati</taxon>
        <taxon>Planctomycetota</taxon>
        <taxon>Planctomycetia</taxon>
        <taxon>Gemmatales</taxon>
        <taxon>Gemmataceae</taxon>
        <taxon>Gemmata</taxon>
    </lineage>
</organism>
<reference evidence="3 4" key="1">
    <citation type="submission" date="2021-04" db="EMBL/GenBank/DDBJ databases">
        <authorList>
            <person name="Ivanova A."/>
        </authorList>
    </citation>
    <scope>NUCLEOTIDE SEQUENCE [LARGE SCALE GENOMIC DNA]</scope>
    <source>
        <strain evidence="3 4">G18</strain>
    </source>
</reference>
<keyword evidence="3" id="KW-0413">Isomerase</keyword>
<name>A0ABS5BXP3_9BACT</name>
<evidence type="ECO:0000259" key="2">
    <source>
        <dbReference type="PROSITE" id="PS50072"/>
    </source>
</evidence>
<dbReference type="Gene3D" id="2.60.40.10">
    <property type="entry name" value="Immunoglobulins"/>
    <property type="match status" value="2"/>
</dbReference>
<dbReference type="Gene3D" id="2.40.100.10">
    <property type="entry name" value="Cyclophilin-like"/>
    <property type="match status" value="1"/>
</dbReference>
<dbReference type="GO" id="GO:0003755">
    <property type="term" value="F:peptidyl-prolyl cis-trans isomerase activity"/>
    <property type="evidence" value="ECO:0007669"/>
    <property type="project" value="UniProtKB-EC"/>
</dbReference>
<evidence type="ECO:0000256" key="1">
    <source>
        <dbReference type="SAM" id="MobiDB-lite"/>
    </source>
</evidence>
<dbReference type="InterPro" id="IPR002130">
    <property type="entry name" value="Cyclophilin-type_PPIase_dom"/>
</dbReference>
<feature type="domain" description="PPIase cyclophilin-type" evidence="2">
    <location>
        <begin position="549"/>
        <end position="689"/>
    </location>
</feature>
<dbReference type="PROSITE" id="PS50072">
    <property type="entry name" value="CSA_PPIASE_2"/>
    <property type="match status" value="1"/>
</dbReference>
<comment type="caution">
    <text evidence="3">The sequence shown here is derived from an EMBL/GenBank/DDBJ whole genome shotgun (WGS) entry which is preliminary data.</text>
</comment>
<dbReference type="PANTHER" id="PTHR34677">
    <property type="match status" value="1"/>
</dbReference>
<dbReference type="Pfam" id="PF19078">
    <property type="entry name" value="Big_12"/>
    <property type="match status" value="1"/>
</dbReference>
<feature type="region of interest" description="Disordered" evidence="1">
    <location>
        <begin position="1"/>
        <end position="21"/>
    </location>
</feature>
<dbReference type="PANTHER" id="PTHR34677:SF3">
    <property type="entry name" value="BACTERIAL IG-LIKE DOMAIN-CONTAINING PROTEIN"/>
    <property type="match status" value="1"/>
</dbReference>
<dbReference type="InterPro" id="IPR044048">
    <property type="entry name" value="Big_12"/>
</dbReference>
<accession>A0ABS5BXP3</accession>
<dbReference type="PRINTS" id="PR00153">
    <property type="entry name" value="CSAPPISMRASE"/>
</dbReference>
<evidence type="ECO:0000313" key="4">
    <source>
        <dbReference type="Proteomes" id="UP000676565"/>
    </source>
</evidence>